<accession>A0AAD4G7X3</accession>
<dbReference type="AlphaFoldDB" id="A0AAD4G7X3"/>
<evidence type="ECO:0008006" key="4">
    <source>
        <dbReference type="Google" id="ProtNLM"/>
    </source>
</evidence>
<dbReference type="Proteomes" id="UP001194468">
    <property type="component" value="Unassembled WGS sequence"/>
</dbReference>
<keyword evidence="1" id="KW-0732">Signal</keyword>
<reference evidence="2" key="1">
    <citation type="submission" date="2019-10" db="EMBL/GenBank/DDBJ databases">
        <authorList>
            <consortium name="DOE Joint Genome Institute"/>
            <person name="Kuo A."/>
            <person name="Miyauchi S."/>
            <person name="Kiss E."/>
            <person name="Drula E."/>
            <person name="Kohler A."/>
            <person name="Sanchez-Garcia M."/>
            <person name="Andreopoulos B."/>
            <person name="Barry K.W."/>
            <person name="Bonito G."/>
            <person name="Buee M."/>
            <person name="Carver A."/>
            <person name="Chen C."/>
            <person name="Cichocki N."/>
            <person name="Clum A."/>
            <person name="Culley D."/>
            <person name="Crous P.W."/>
            <person name="Fauchery L."/>
            <person name="Girlanda M."/>
            <person name="Hayes R."/>
            <person name="Keri Z."/>
            <person name="LaButti K."/>
            <person name="Lipzen A."/>
            <person name="Lombard V."/>
            <person name="Magnuson J."/>
            <person name="Maillard F."/>
            <person name="Morin E."/>
            <person name="Murat C."/>
            <person name="Nolan M."/>
            <person name="Ohm R."/>
            <person name="Pangilinan J."/>
            <person name="Pereira M."/>
            <person name="Perotto S."/>
            <person name="Peter M."/>
            <person name="Riley R."/>
            <person name="Sitrit Y."/>
            <person name="Stielow B."/>
            <person name="Szollosi G."/>
            <person name="Zifcakova L."/>
            <person name="Stursova M."/>
            <person name="Spatafora J.W."/>
            <person name="Tedersoo L."/>
            <person name="Vaario L.-M."/>
            <person name="Yamada A."/>
            <person name="Yan M."/>
            <person name="Wang P."/>
            <person name="Xu J."/>
            <person name="Bruns T."/>
            <person name="Baldrian P."/>
            <person name="Vilgalys R."/>
            <person name="Henrissat B."/>
            <person name="Grigoriev I.V."/>
            <person name="Hibbett D."/>
            <person name="Nagy L.G."/>
            <person name="Martin F.M."/>
        </authorList>
    </citation>
    <scope>NUCLEOTIDE SEQUENCE</scope>
    <source>
        <strain evidence="2">BED1</strain>
    </source>
</reference>
<feature type="signal peptide" evidence="1">
    <location>
        <begin position="1"/>
        <end position="22"/>
    </location>
</feature>
<dbReference type="EMBL" id="WHUW01000072">
    <property type="protein sequence ID" value="KAF8428512.1"/>
    <property type="molecule type" value="Genomic_DNA"/>
</dbReference>
<protein>
    <recommendedName>
        <fullName evidence="4">Secreted protein</fullName>
    </recommendedName>
</protein>
<gene>
    <name evidence="2" type="ORF">L210DRAFT_3121393</name>
</gene>
<reference evidence="2" key="2">
    <citation type="journal article" date="2020" name="Nat. Commun.">
        <title>Large-scale genome sequencing of mycorrhizal fungi provides insights into the early evolution of symbiotic traits.</title>
        <authorList>
            <person name="Miyauchi S."/>
            <person name="Kiss E."/>
            <person name="Kuo A."/>
            <person name="Drula E."/>
            <person name="Kohler A."/>
            <person name="Sanchez-Garcia M."/>
            <person name="Morin E."/>
            <person name="Andreopoulos B."/>
            <person name="Barry K.W."/>
            <person name="Bonito G."/>
            <person name="Buee M."/>
            <person name="Carver A."/>
            <person name="Chen C."/>
            <person name="Cichocki N."/>
            <person name="Clum A."/>
            <person name="Culley D."/>
            <person name="Crous P.W."/>
            <person name="Fauchery L."/>
            <person name="Girlanda M."/>
            <person name="Hayes R.D."/>
            <person name="Keri Z."/>
            <person name="LaButti K."/>
            <person name="Lipzen A."/>
            <person name="Lombard V."/>
            <person name="Magnuson J."/>
            <person name="Maillard F."/>
            <person name="Murat C."/>
            <person name="Nolan M."/>
            <person name="Ohm R.A."/>
            <person name="Pangilinan J."/>
            <person name="Pereira M.F."/>
            <person name="Perotto S."/>
            <person name="Peter M."/>
            <person name="Pfister S."/>
            <person name="Riley R."/>
            <person name="Sitrit Y."/>
            <person name="Stielow J.B."/>
            <person name="Szollosi G."/>
            <person name="Zifcakova L."/>
            <person name="Stursova M."/>
            <person name="Spatafora J.W."/>
            <person name="Tedersoo L."/>
            <person name="Vaario L.M."/>
            <person name="Yamada A."/>
            <person name="Yan M."/>
            <person name="Wang P."/>
            <person name="Xu J."/>
            <person name="Bruns T."/>
            <person name="Baldrian P."/>
            <person name="Vilgalys R."/>
            <person name="Dunand C."/>
            <person name="Henrissat B."/>
            <person name="Grigoriev I.V."/>
            <person name="Hibbett D."/>
            <person name="Nagy L.G."/>
            <person name="Martin F.M."/>
        </authorList>
    </citation>
    <scope>NUCLEOTIDE SEQUENCE</scope>
    <source>
        <strain evidence="2">BED1</strain>
    </source>
</reference>
<name>A0AAD4G7X3_BOLED</name>
<evidence type="ECO:0000313" key="2">
    <source>
        <dbReference type="EMBL" id="KAF8428512.1"/>
    </source>
</evidence>
<evidence type="ECO:0000313" key="3">
    <source>
        <dbReference type="Proteomes" id="UP001194468"/>
    </source>
</evidence>
<comment type="caution">
    <text evidence="2">The sequence shown here is derived from an EMBL/GenBank/DDBJ whole genome shotgun (WGS) entry which is preliminary data.</text>
</comment>
<evidence type="ECO:0000256" key="1">
    <source>
        <dbReference type="SAM" id="SignalP"/>
    </source>
</evidence>
<organism evidence="2 3">
    <name type="scientific">Boletus edulis BED1</name>
    <dbReference type="NCBI Taxonomy" id="1328754"/>
    <lineage>
        <taxon>Eukaryota</taxon>
        <taxon>Fungi</taxon>
        <taxon>Dikarya</taxon>
        <taxon>Basidiomycota</taxon>
        <taxon>Agaricomycotina</taxon>
        <taxon>Agaricomycetes</taxon>
        <taxon>Agaricomycetidae</taxon>
        <taxon>Boletales</taxon>
        <taxon>Boletineae</taxon>
        <taxon>Boletaceae</taxon>
        <taxon>Boletoideae</taxon>
        <taxon>Boletus</taxon>
    </lineage>
</organism>
<feature type="chain" id="PRO_5042206552" description="Secreted protein" evidence="1">
    <location>
        <begin position="23"/>
        <end position="121"/>
    </location>
</feature>
<proteinExistence type="predicted"/>
<keyword evidence="3" id="KW-1185">Reference proteome</keyword>
<sequence length="121" mass="13945">MSFVSCVAALHLFFALFPPGILVCPYNTIHDAPLHDAKPIQTLYEKYARSDVNGDKDLYLLNIHEDARRDQRPSRFRTLLYSCRSVGHRDTTCFFAPHWPCVRRSRSMVYLMLLSLVLSGI</sequence>